<dbReference type="EMBL" id="MHIB01000030">
    <property type="protein sequence ID" value="OGY43779.1"/>
    <property type="molecule type" value="Genomic_DNA"/>
</dbReference>
<dbReference type="InterPro" id="IPR051172">
    <property type="entry name" value="Chlamydia_OmcB"/>
</dbReference>
<accession>A0A1G1XUL6</accession>
<organism evidence="2 3">
    <name type="scientific">Candidatus Buchananbacteria bacterium RIFCSPHIGHO2_01_FULL_39_14</name>
    <dbReference type="NCBI Taxonomy" id="1797532"/>
    <lineage>
        <taxon>Bacteria</taxon>
        <taxon>Candidatus Buchananiibacteriota</taxon>
    </lineage>
</organism>
<dbReference type="PANTHER" id="PTHR34819">
    <property type="entry name" value="LARGE CYSTEINE-RICH PERIPLASMIC PROTEIN OMCB"/>
    <property type="match status" value="1"/>
</dbReference>
<sequence>MKKDRLKQLKKQAEDNDQIIQKGLMKIYRNQDGSLPDISHLEIKSRKRGSLIFIGFLIVVLMLAGAAWLGFLIFNSDGNFGAKSIKLTFSGQQSIASGDEVTYVLEYKSVEKVPLQNVEIIFRYPDGFEFISAEPLPTNNFNSSWQIGELAIGQSDKIQIKGKIIGEVGSVKTIYATASYQPQNFSSAFKETQSFSSQITSSILAIDLTGPSQILPQKKGSYKITYKNNSEQELKNVKILAVYPSNFIFQESSLKPYAKPEEARNLNNQWLIQNLAKEEEGEIEILGGYLADQNQNTAEFKIQIGFWDEKNEIFSLQQEKTLTTEIIRANLSLNLIINGSSQSQPISFDQELTYSIVYKNLGQQDLDDLILFVTLDSPALDWTSLEDKHGGIVESNKITWTKDQISEFDLISPLAEKTIDFSIKTKGAAQLNLEKDNLSIKSKATAKIAKIGELASDELEVSSNEIINNINTDIELRVEGRYFDDDNIAVGTGPLPPVVGEKTTFRIYWSIANSLFEVSDVKVTTRLPEGVDWADKFLVKVGEINYSSKNREISWTINRLPPNKNFDDINVWFDVFVIPTKNQVRKLLILTDQTDLTATDKSTNAQITKTGKAITSNLEDDPIGGGKGLVIDITE</sequence>
<keyword evidence="1" id="KW-0812">Transmembrane</keyword>
<dbReference type="Gene3D" id="2.60.40.1170">
    <property type="entry name" value="Mu homology domain, subdomain B"/>
    <property type="match status" value="1"/>
</dbReference>
<proteinExistence type="predicted"/>
<dbReference type="STRING" id="1797532.A2729_00840"/>
<evidence type="ECO:0000313" key="2">
    <source>
        <dbReference type="EMBL" id="OGY43779.1"/>
    </source>
</evidence>
<keyword evidence="1" id="KW-0472">Membrane</keyword>
<name>A0A1G1XUL6_9BACT</name>
<keyword evidence="1" id="KW-1133">Transmembrane helix</keyword>
<evidence type="ECO:0000256" key="1">
    <source>
        <dbReference type="SAM" id="Phobius"/>
    </source>
</evidence>
<reference evidence="2 3" key="1">
    <citation type="journal article" date="2016" name="Nat. Commun.">
        <title>Thousands of microbial genomes shed light on interconnected biogeochemical processes in an aquifer system.</title>
        <authorList>
            <person name="Anantharaman K."/>
            <person name="Brown C.T."/>
            <person name="Hug L.A."/>
            <person name="Sharon I."/>
            <person name="Castelle C.J."/>
            <person name="Probst A.J."/>
            <person name="Thomas B.C."/>
            <person name="Singh A."/>
            <person name="Wilkins M.J."/>
            <person name="Karaoz U."/>
            <person name="Brodie E.L."/>
            <person name="Williams K.H."/>
            <person name="Hubbard S.S."/>
            <person name="Banfield J.F."/>
        </authorList>
    </citation>
    <scope>NUCLEOTIDE SEQUENCE [LARGE SCALE GENOMIC DNA]</scope>
</reference>
<dbReference type="PANTHER" id="PTHR34819:SF5">
    <property type="entry name" value="CONSERVED REPEAT DOMAIN PROTEIN"/>
    <property type="match status" value="1"/>
</dbReference>
<dbReference type="Proteomes" id="UP000178930">
    <property type="component" value="Unassembled WGS sequence"/>
</dbReference>
<evidence type="ECO:0000313" key="3">
    <source>
        <dbReference type="Proteomes" id="UP000178930"/>
    </source>
</evidence>
<gene>
    <name evidence="2" type="ORF">A2729_00840</name>
</gene>
<comment type="caution">
    <text evidence="2">The sequence shown here is derived from an EMBL/GenBank/DDBJ whole genome shotgun (WGS) entry which is preliminary data.</text>
</comment>
<protein>
    <submittedName>
        <fullName evidence="2">Uncharacterized protein</fullName>
    </submittedName>
</protein>
<dbReference type="AlphaFoldDB" id="A0A1G1XUL6"/>
<feature type="transmembrane region" description="Helical" evidence="1">
    <location>
        <begin position="51"/>
        <end position="74"/>
    </location>
</feature>